<evidence type="ECO:0000313" key="3">
    <source>
        <dbReference type="EMBL" id="CAD8420521.1"/>
    </source>
</evidence>
<feature type="transmembrane region" description="Helical" evidence="1">
    <location>
        <begin position="330"/>
        <end position="359"/>
    </location>
</feature>
<name>A0A6T8MC51_9STRA</name>
<sequence length="574" mass="63583">MAKSIIDMWNAGAHVFAVVILIFSGIWPYTKQFSTLILWIAPPSLISVSLRGSILGWLDAFAKWSVIDIFVLVISIAGFRLTVTSPQNIAYLSEDLYSFDMMVVPLWGLYANMIAQLISQISSHYNIYYHHKIVKCAINAEDQRQKNASLFEMQTKSVESSSFVSPLSSKSETITDRCSGQEDIQIRAVSHEDMNSRSIMSNQYMDGHPVTEDDGKSTISPAITLASSENIVYPCALRNHEYSLDGIEEGILLSVRHGVDCIVGLVGLLTIALITIGFFQPSFHLDVLGILGLAVESGQGGEKASEKISIFSLVRLMMSQARALNDASSYIGLSFLSIFLVLTSFTSPVLQTTSVLVMWYRPMTASQRKNLHAFVKMLKAWQYLEIYLISIVIATWNLGDVSAFMIDDYCDGLNDIFNGLFYYGFISASDAQCYYVRATLVSGAFLLFCGAVLLSILTHFITKAADQQLQDTRQTEVTRLDLNGDDETVGKYDTSIYNGKKESLISVIRPVPLRVTDIFRFAFEPINPVVAFSANEDEASDLSISSFGISVMAGSRYIGEEEPTRINAFLAPIV</sequence>
<keyword evidence="1" id="KW-0472">Membrane</keyword>
<dbReference type="EMBL" id="HBEL01035582">
    <property type="protein sequence ID" value="CAD8420521.1"/>
    <property type="molecule type" value="Transcribed_RNA"/>
</dbReference>
<organism evidence="2">
    <name type="scientific">Proboscia inermis</name>
    <dbReference type="NCBI Taxonomy" id="420281"/>
    <lineage>
        <taxon>Eukaryota</taxon>
        <taxon>Sar</taxon>
        <taxon>Stramenopiles</taxon>
        <taxon>Ochrophyta</taxon>
        <taxon>Bacillariophyta</taxon>
        <taxon>Coscinodiscophyceae</taxon>
        <taxon>Rhizosoleniophycidae</taxon>
        <taxon>Rhizosoleniales</taxon>
        <taxon>Rhizosoleniaceae</taxon>
        <taxon>Proboscia</taxon>
    </lineage>
</organism>
<evidence type="ECO:0000256" key="1">
    <source>
        <dbReference type="SAM" id="Phobius"/>
    </source>
</evidence>
<keyword evidence="1" id="KW-1133">Transmembrane helix</keyword>
<feature type="transmembrane region" description="Helical" evidence="1">
    <location>
        <begin position="380"/>
        <end position="399"/>
    </location>
</feature>
<feature type="transmembrane region" description="Helical" evidence="1">
    <location>
        <begin position="261"/>
        <end position="279"/>
    </location>
</feature>
<feature type="transmembrane region" description="Helical" evidence="1">
    <location>
        <begin position="12"/>
        <end position="30"/>
    </location>
</feature>
<feature type="transmembrane region" description="Helical" evidence="1">
    <location>
        <begin position="65"/>
        <end position="84"/>
    </location>
</feature>
<dbReference type="InterPro" id="IPR007498">
    <property type="entry name" value="PqiA-like"/>
</dbReference>
<dbReference type="Pfam" id="PF04403">
    <property type="entry name" value="PqiA"/>
    <property type="match status" value="2"/>
</dbReference>
<proteinExistence type="predicted"/>
<dbReference type="AlphaFoldDB" id="A0A6T8MC51"/>
<protein>
    <submittedName>
        <fullName evidence="2">Uncharacterized protein</fullName>
    </submittedName>
</protein>
<dbReference type="PANTHER" id="PTHR34730:SF1">
    <property type="entry name" value="PARAQUAT-INDUCIBLE PROTEIN A"/>
    <property type="match status" value="1"/>
</dbReference>
<dbReference type="PANTHER" id="PTHR34730">
    <property type="entry name" value="UNNAMED PRODUCT"/>
    <property type="match status" value="1"/>
</dbReference>
<dbReference type="EMBL" id="HBEL01035560">
    <property type="protein sequence ID" value="CAD8420509.1"/>
    <property type="molecule type" value="Transcribed_RNA"/>
</dbReference>
<reference evidence="2" key="1">
    <citation type="submission" date="2021-01" db="EMBL/GenBank/DDBJ databases">
        <authorList>
            <person name="Corre E."/>
            <person name="Pelletier E."/>
            <person name="Niang G."/>
            <person name="Scheremetjew M."/>
            <person name="Finn R."/>
            <person name="Kale V."/>
            <person name="Holt S."/>
            <person name="Cochrane G."/>
            <person name="Meng A."/>
            <person name="Brown T."/>
            <person name="Cohen L."/>
        </authorList>
    </citation>
    <scope>NUCLEOTIDE SEQUENCE</scope>
    <source>
        <strain evidence="2">CCAP1064/1</strain>
    </source>
</reference>
<feature type="transmembrane region" description="Helical" evidence="1">
    <location>
        <begin position="96"/>
        <end position="115"/>
    </location>
</feature>
<feature type="transmembrane region" description="Helical" evidence="1">
    <location>
        <begin position="36"/>
        <end position="58"/>
    </location>
</feature>
<evidence type="ECO:0000313" key="2">
    <source>
        <dbReference type="EMBL" id="CAD8420509.1"/>
    </source>
</evidence>
<keyword evidence="1" id="KW-0812">Transmembrane</keyword>
<accession>A0A6T8MC51</accession>
<feature type="transmembrane region" description="Helical" evidence="1">
    <location>
        <begin position="434"/>
        <end position="457"/>
    </location>
</feature>
<gene>
    <name evidence="2" type="ORF">PINE0816_LOCUS16660</name>
    <name evidence="3" type="ORF">PINE0816_LOCUS16672</name>
</gene>